<reference evidence="1 2" key="1">
    <citation type="submission" date="2018-11" db="EMBL/GenBank/DDBJ databases">
        <authorList>
            <consortium name="Pathogen Informatics"/>
        </authorList>
    </citation>
    <scope>NUCLEOTIDE SEQUENCE [LARGE SCALE GENOMIC DNA]</scope>
</reference>
<evidence type="ECO:0000313" key="2">
    <source>
        <dbReference type="Proteomes" id="UP000281553"/>
    </source>
</evidence>
<protein>
    <submittedName>
        <fullName evidence="1">Uncharacterized protein</fullName>
    </submittedName>
</protein>
<gene>
    <name evidence="1" type="ORF">DILT_LOCUS17014</name>
</gene>
<dbReference type="Proteomes" id="UP000281553">
    <property type="component" value="Unassembled WGS sequence"/>
</dbReference>
<accession>A0A3P7QWW4</accession>
<organism evidence="1 2">
    <name type="scientific">Dibothriocephalus latus</name>
    <name type="common">Fish tapeworm</name>
    <name type="synonym">Diphyllobothrium latum</name>
    <dbReference type="NCBI Taxonomy" id="60516"/>
    <lineage>
        <taxon>Eukaryota</taxon>
        <taxon>Metazoa</taxon>
        <taxon>Spiralia</taxon>
        <taxon>Lophotrochozoa</taxon>
        <taxon>Platyhelminthes</taxon>
        <taxon>Cestoda</taxon>
        <taxon>Eucestoda</taxon>
        <taxon>Diphyllobothriidea</taxon>
        <taxon>Diphyllobothriidae</taxon>
        <taxon>Dibothriocephalus</taxon>
    </lineage>
</organism>
<proteinExistence type="predicted"/>
<name>A0A3P7QWW4_DIBLA</name>
<sequence>MDPVGPLRASPPSLLIPTQRWTPQELPWSPVAPQVRVISFADSLIGPLRLTLMQVNATAACLRRPSSKSLVHVYLIGMLVSRPSC</sequence>
<keyword evidence="2" id="KW-1185">Reference proteome</keyword>
<evidence type="ECO:0000313" key="1">
    <source>
        <dbReference type="EMBL" id="VDN36372.1"/>
    </source>
</evidence>
<dbReference type="EMBL" id="UYRU01088782">
    <property type="protein sequence ID" value="VDN36372.1"/>
    <property type="molecule type" value="Genomic_DNA"/>
</dbReference>
<dbReference type="AlphaFoldDB" id="A0A3P7QWW4"/>